<reference evidence="2" key="1">
    <citation type="submission" date="2023-07" db="EMBL/GenBank/DDBJ databases">
        <title>Verminephrobacter genomes.</title>
        <authorList>
            <person name="Lund M.B."/>
        </authorList>
    </citation>
    <scope>NUCLEOTIDE SEQUENCE [LARGE SCALE GENOMIC DNA]</scope>
    <source>
        <strain evidence="2">AtM5-05</strain>
    </source>
</reference>
<dbReference type="RefSeq" id="WP_265283321.1">
    <property type="nucleotide sequence ID" value="NZ_QZCW01000005.1"/>
</dbReference>
<keyword evidence="2" id="KW-1185">Reference proteome</keyword>
<dbReference type="EMBL" id="QZCW01000005">
    <property type="protein sequence ID" value="MCW5323501.1"/>
    <property type="molecule type" value="Genomic_DNA"/>
</dbReference>
<evidence type="ECO:0000313" key="2">
    <source>
        <dbReference type="Proteomes" id="UP001208935"/>
    </source>
</evidence>
<evidence type="ECO:0008006" key="3">
    <source>
        <dbReference type="Google" id="ProtNLM"/>
    </source>
</evidence>
<organism evidence="1 2">
    <name type="scientific">Verminephrobacter aporrectodeae subsp. tuberculatae</name>
    <dbReference type="NCBI Taxonomy" id="1110392"/>
    <lineage>
        <taxon>Bacteria</taxon>
        <taxon>Pseudomonadati</taxon>
        <taxon>Pseudomonadota</taxon>
        <taxon>Betaproteobacteria</taxon>
        <taxon>Burkholderiales</taxon>
        <taxon>Comamonadaceae</taxon>
        <taxon>Verminephrobacter</taxon>
    </lineage>
</organism>
<gene>
    <name evidence="1" type="ORF">D5039_20850</name>
</gene>
<protein>
    <recommendedName>
        <fullName evidence="3">IrrE N-terminal-like domain-containing protein</fullName>
    </recommendedName>
</protein>
<dbReference type="Proteomes" id="UP001208935">
    <property type="component" value="Unassembled WGS sequence"/>
</dbReference>
<evidence type="ECO:0000313" key="1">
    <source>
        <dbReference type="EMBL" id="MCW5323501.1"/>
    </source>
</evidence>
<name>A0ABT3KZ24_9BURK</name>
<accession>A0ABT3KZ24</accession>
<comment type="caution">
    <text evidence="1">The sequence shown here is derived from an EMBL/GenBank/DDBJ whole genome shotgun (WGS) entry which is preliminary data.</text>
</comment>
<sequence length="441" mass="48842">MPSSWEIDVDWQPLEDGEPEEAACLALIGMRAYGVQLTQGHDKLLDSLRQAPLLSGYHLALWFASSWWRLRWEPRRQSTAWALAHGMASIGEGYIWPHIDFASDGRFVLLNARPTLNRPGTPFRYIAPETTSAIAAADFEAVVDAFVATVVQRLKDRSLGATGLESTWSAVVEERASQAMTTRRKLEALLGFDPQDMDESRYARLEDESRRIGAATVEELAAAADHDGSIPTASDLDAMGRARGYPCGGFIQPASVSERGPSVFAWKSGETAAKLLRDQEHLGLNPITNDTLSGLCGLQTKVLKPEDRTATSPQLSFFERGRAGEGRVVLRSKWAEGRRFDLARLLGDELMRDEDEPFSPATRSQTYRQKAQRAFAAELLCPFQAVEDMLNGDYCEEAQQDVAAHFSVSSQTIRTQLANHGRIDRFEPDWEVGAGRLVSPD</sequence>
<proteinExistence type="predicted"/>